<feature type="repeat" description="WD" evidence="3">
    <location>
        <begin position="249"/>
        <end position="284"/>
    </location>
</feature>
<dbReference type="SUPFAM" id="SSF101908">
    <property type="entry name" value="Putative isomerase YbhE"/>
    <property type="match status" value="1"/>
</dbReference>
<evidence type="ECO:0000256" key="3">
    <source>
        <dbReference type="PROSITE-ProRule" id="PRU00221"/>
    </source>
</evidence>
<dbReference type="Pfam" id="PF00400">
    <property type="entry name" value="WD40"/>
    <property type="match status" value="9"/>
</dbReference>
<dbReference type="PROSITE" id="PS00678">
    <property type="entry name" value="WD_REPEATS_1"/>
    <property type="match status" value="2"/>
</dbReference>
<dbReference type="SUPFAM" id="SSF50978">
    <property type="entry name" value="WD40 repeat-like"/>
    <property type="match status" value="1"/>
</dbReference>
<dbReference type="SMART" id="SM00320">
    <property type="entry name" value="WD40"/>
    <property type="match status" value="9"/>
</dbReference>
<feature type="repeat" description="WD" evidence="3">
    <location>
        <begin position="123"/>
        <end position="160"/>
    </location>
</feature>
<dbReference type="PROSITE" id="PS50082">
    <property type="entry name" value="WD_REPEATS_2"/>
    <property type="match status" value="7"/>
</dbReference>
<feature type="repeat" description="WD" evidence="3">
    <location>
        <begin position="81"/>
        <end position="122"/>
    </location>
</feature>
<dbReference type="InterPro" id="IPR036322">
    <property type="entry name" value="WD40_repeat_dom_sf"/>
</dbReference>
<dbReference type="PRINTS" id="PR00320">
    <property type="entry name" value="GPROTEINBRPT"/>
</dbReference>
<protein>
    <submittedName>
        <fullName evidence="4">WD40 repeat-like protein</fullName>
    </submittedName>
</protein>
<gene>
    <name evidence="4" type="ORF">K457DRAFT_116130</name>
</gene>
<dbReference type="Proteomes" id="UP000078512">
    <property type="component" value="Unassembled WGS sequence"/>
</dbReference>
<keyword evidence="5" id="KW-1185">Reference proteome</keyword>
<dbReference type="EMBL" id="KV442073">
    <property type="protein sequence ID" value="OAQ25912.1"/>
    <property type="molecule type" value="Genomic_DNA"/>
</dbReference>
<dbReference type="InterPro" id="IPR019775">
    <property type="entry name" value="WD40_repeat_CS"/>
</dbReference>
<evidence type="ECO:0000313" key="5">
    <source>
        <dbReference type="Proteomes" id="UP000078512"/>
    </source>
</evidence>
<keyword evidence="2" id="KW-0677">Repeat</keyword>
<dbReference type="PANTHER" id="PTHR19879:SF9">
    <property type="entry name" value="TRANSCRIPTION INITIATION FACTOR TFIID SUBUNIT 5"/>
    <property type="match status" value="1"/>
</dbReference>
<feature type="repeat" description="WD" evidence="3">
    <location>
        <begin position="207"/>
        <end position="248"/>
    </location>
</feature>
<evidence type="ECO:0000256" key="2">
    <source>
        <dbReference type="ARBA" id="ARBA00022737"/>
    </source>
</evidence>
<name>A0A197JL16_9FUNG</name>
<keyword evidence="1 3" id="KW-0853">WD repeat</keyword>
<dbReference type="STRING" id="1314771.A0A197JL16"/>
<dbReference type="InterPro" id="IPR020472">
    <property type="entry name" value="WD40_PAC1"/>
</dbReference>
<feature type="repeat" description="WD" evidence="3">
    <location>
        <begin position="336"/>
        <end position="367"/>
    </location>
</feature>
<feature type="repeat" description="WD" evidence="3">
    <location>
        <begin position="165"/>
        <end position="206"/>
    </location>
</feature>
<dbReference type="InterPro" id="IPR001680">
    <property type="entry name" value="WD40_rpt"/>
</dbReference>
<evidence type="ECO:0000256" key="1">
    <source>
        <dbReference type="ARBA" id="ARBA00022574"/>
    </source>
</evidence>
<organism evidence="4 5">
    <name type="scientific">Linnemannia elongata AG-77</name>
    <dbReference type="NCBI Taxonomy" id="1314771"/>
    <lineage>
        <taxon>Eukaryota</taxon>
        <taxon>Fungi</taxon>
        <taxon>Fungi incertae sedis</taxon>
        <taxon>Mucoromycota</taxon>
        <taxon>Mortierellomycotina</taxon>
        <taxon>Mortierellomycetes</taxon>
        <taxon>Mortierellales</taxon>
        <taxon>Mortierellaceae</taxon>
        <taxon>Linnemannia</taxon>
    </lineage>
</organism>
<dbReference type="PANTHER" id="PTHR19879">
    <property type="entry name" value="TRANSCRIPTION INITIATION FACTOR TFIID"/>
    <property type="match status" value="1"/>
</dbReference>
<dbReference type="OrthoDB" id="2396974at2759"/>
<evidence type="ECO:0000313" key="4">
    <source>
        <dbReference type="EMBL" id="OAQ25912.1"/>
    </source>
</evidence>
<dbReference type="AlphaFoldDB" id="A0A197JL16"/>
<reference evidence="4 5" key="1">
    <citation type="submission" date="2016-05" db="EMBL/GenBank/DDBJ databases">
        <title>Genome sequencing reveals origins of a unique bacterial endosymbiosis in the earliest lineages of terrestrial Fungi.</title>
        <authorList>
            <consortium name="DOE Joint Genome Institute"/>
            <person name="Uehling J."/>
            <person name="Gryganskyi A."/>
            <person name="Hameed K."/>
            <person name="Tschaplinski T."/>
            <person name="Misztal P."/>
            <person name="Wu S."/>
            <person name="Desiro A."/>
            <person name="Vande Pol N."/>
            <person name="Du Z.-Y."/>
            <person name="Zienkiewicz A."/>
            <person name="Zienkiewicz K."/>
            <person name="Morin E."/>
            <person name="Tisserant E."/>
            <person name="Splivallo R."/>
            <person name="Hainaut M."/>
            <person name="Henrissat B."/>
            <person name="Ohm R."/>
            <person name="Kuo A."/>
            <person name="Yan J."/>
            <person name="Lipzen A."/>
            <person name="Nolan M."/>
            <person name="Labutti K."/>
            <person name="Barry K."/>
            <person name="Goldstein A."/>
            <person name="Labbe J."/>
            <person name="Schadt C."/>
            <person name="Tuskan G."/>
            <person name="Grigoriev I."/>
            <person name="Martin F."/>
            <person name="Vilgalys R."/>
            <person name="Bonito G."/>
        </authorList>
    </citation>
    <scope>NUCLEOTIDE SEQUENCE [LARGE SCALE GENOMIC DNA]</scope>
    <source>
        <strain evidence="4 5">AG-77</strain>
    </source>
</reference>
<dbReference type="InterPro" id="IPR015943">
    <property type="entry name" value="WD40/YVTN_repeat-like_dom_sf"/>
</dbReference>
<accession>A0A197JL16</accession>
<feature type="repeat" description="WD" evidence="3">
    <location>
        <begin position="46"/>
        <end position="80"/>
    </location>
</feature>
<dbReference type="Gene3D" id="2.130.10.10">
    <property type="entry name" value="YVTN repeat-like/Quinoprotein amine dehydrogenase"/>
    <property type="match status" value="3"/>
</dbReference>
<proteinExistence type="predicted"/>
<dbReference type="CDD" id="cd00200">
    <property type="entry name" value="WD40"/>
    <property type="match status" value="1"/>
</dbReference>
<dbReference type="PROSITE" id="PS50294">
    <property type="entry name" value="WD_REPEATS_REGION"/>
    <property type="match status" value="6"/>
</dbReference>
<sequence>MESVVLSCAYSPDGTMLAAGFLGDGLGVYSTTSWTRILQIRSDEGVSSVLFSPNSQQIAFDGYNQTVRVWDLTRGEELLAMRGHTGSIFSVKYSPCGKLIASASNDRTVRLWSSQTGESLHVLKGHEHLAASVMFSPDGRQLVSSSFDGTIRFWDPETGEPGCVLKSSLEPVHSLAYSPDGKWIASGHDSGPLQLWDAVSNEPSSVLKGHTSSVLGVAFSPNGRWIASASYDKTVRLWDASTGTPILILSGHNALVEDVAFSPNGLQIASGGHDKKVRLWDLNSSWSASGLQGHRVNSLLKAAYSPDGLSILTASNRSVQQWDSKTGASLPMTIKLDGHSAIVQSIAYSPCGQWIASGSEDKTVRLWRRRQEGESECWQCAGVVRAFIGTVLDVAWNPTTRMEFATRCDDNSVQVWQVSTNDEGVVVRMLWGYNIGYLCAEDLISKDAIDLSPMNQKLLVQRGAVDSSLVPEGEGSDA</sequence>